<comment type="subcellular location">
    <subcellularLocation>
        <location evidence="1">Cell membrane</location>
        <topology evidence="1">Multi-pass membrane protein</topology>
    </subcellularLocation>
</comment>
<name>A0A6B3LAM9_9BACT</name>
<evidence type="ECO:0000256" key="4">
    <source>
        <dbReference type="ARBA" id="ARBA00022692"/>
    </source>
</evidence>
<reference evidence="9 10" key="1">
    <citation type="submission" date="2020-12" db="EMBL/GenBank/DDBJ databases">
        <title>Sulforoseuscoccus oceanibium gen. nov., sp. nov., a representative of the phylum Verrucomicrobia with special cytoplasmic membrane, and proposal of Sulforoseuscoccusaceae fam. nov.</title>
        <authorList>
            <person name="Xi F."/>
        </authorList>
    </citation>
    <scope>NUCLEOTIDE SEQUENCE [LARGE SCALE GENOMIC DNA]</scope>
    <source>
        <strain evidence="9 10">T37</strain>
    </source>
</reference>
<evidence type="ECO:0000256" key="1">
    <source>
        <dbReference type="ARBA" id="ARBA00004651"/>
    </source>
</evidence>
<dbReference type="InterPro" id="IPR051447">
    <property type="entry name" value="Lipoprotein-release_system"/>
</dbReference>
<dbReference type="GO" id="GO:0044874">
    <property type="term" value="P:lipoprotein localization to outer membrane"/>
    <property type="evidence" value="ECO:0007669"/>
    <property type="project" value="TreeGrafter"/>
</dbReference>
<organism evidence="9 10">
    <name type="scientific">Sulfuriroseicoccus oceanibius</name>
    <dbReference type="NCBI Taxonomy" id="2707525"/>
    <lineage>
        <taxon>Bacteria</taxon>
        <taxon>Pseudomonadati</taxon>
        <taxon>Verrucomicrobiota</taxon>
        <taxon>Verrucomicrobiia</taxon>
        <taxon>Verrucomicrobiales</taxon>
        <taxon>Verrucomicrobiaceae</taxon>
        <taxon>Sulfuriroseicoccus</taxon>
    </lineage>
</organism>
<dbReference type="Pfam" id="PF12704">
    <property type="entry name" value="MacB_PCD"/>
    <property type="match status" value="1"/>
</dbReference>
<keyword evidence="10" id="KW-1185">Reference proteome</keyword>
<dbReference type="PANTHER" id="PTHR30489">
    <property type="entry name" value="LIPOPROTEIN-RELEASING SYSTEM TRANSMEMBRANE PROTEIN LOLE"/>
    <property type="match status" value="1"/>
</dbReference>
<keyword evidence="6" id="KW-0472">Membrane</keyword>
<dbReference type="InterPro" id="IPR025857">
    <property type="entry name" value="MacB_PCD"/>
</dbReference>
<gene>
    <name evidence="9" type="ORF">G3M56_002910</name>
</gene>
<dbReference type="Pfam" id="PF02687">
    <property type="entry name" value="FtsX"/>
    <property type="match status" value="1"/>
</dbReference>
<feature type="domain" description="MacB-like periplasmic core" evidence="8">
    <location>
        <begin position="25"/>
        <end position="172"/>
    </location>
</feature>
<evidence type="ECO:0000313" key="10">
    <source>
        <dbReference type="Proteomes" id="UP000475117"/>
    </source>
</evidence>
<evidence type="ECO:0000259" key="8">
    <source>
        <dbReference type="Pfam" id="PF12704"/>
    </source>
</evidence>
<dbReference type="Proteomes" id="UP000475117">
    <property type="component" value="Chromosome"/>
</dbReference>
<evidence type="ECO:0000313" key="9">
    <source>
        <dbReference type="EMBL" id="QQL45555.1"/>
    </source>
</evidence>
<keyword evidence="5" id="KW-1133">Transmembrane helix</keyword>
<dbReference type="KEGG" id="soa:G3M56_002910"/>
<keyword evidence="4" id="KW-0812">Transmembrane</keyword>
<dbReference type="AlphaFoldDB" id="A0A6B3LAM9"/>
<sequence length="544" mass="59695">MKKNFARFLALRYLKPKRTSVSIITLLCVAGVTLGVWILVVVMSVMLGFEKRTKELLLGFEYHVFVEQKPSPRSSAYPMRDWRPLLDQIKTTPGVKATSPVVEGIVLVDGNGMRIGQRMRGVEEGDSHVLEEIKLEEGSLASDNPDVQPVVVSDAVMLSLGLNLGQTVDVYSQAHFDKVYEAINDAKNPRLSGTFGESINTAIKGLQENSTIIDDQEPELTVITRDAVASAIAALEPILDTTLEKKLKPSEREIVGNAHFFLTQLGAPQDNALTYDRNQLNQALQPLHEIANLPAQSEEDDEQAFAQLEELVLPKQLSVTGWYKQPPHVNAPSMLMPLFLSQELYGFSELDLVHSIGIRIEDAYQADQFAEQLQQSLPPGFYASSWITRNEDVFFALANERRMMYFALFCIMVVASFCIMVTMITVTVEKRREIGVMKALGATAAQIVSVFAVQGVVVGIIGSLSGLGLGLLTLYFRDQVQAALGLIGMDPFPAAVYGLERIPAAIDPVSLTIIGFGAFLLCSLAALPPAWSVARLDPAKALRD</sequence>
<evidence type="ECO:0000259" key="7">
    <source>
        <dbReference type="Pfam" id="PF02687"/>
    </source>
</evidence>
<dbReference type="RefSeq" id="WP_164363156.1">
    <property type="nucleotide sequence ID" value="NZ_CP066776.1"/>
</dbReference>
<dbReference type="PANTHER" id="PTHR30489:SF0">
    <property type="entry name" value="LIPOPROTEIN-RELEASING SYSTEM TRANSMEMBRANE PROTEIN LOLE"/>
    <property type="match status" value="1"/>
</dbReference>
<dbReference type="EMBL" id="CP066776">
    <property type="protein sequence ID" value="QQL45555.1"/>
    <property type="molecule type" value="Genomic_DNA"/>
</dbReference>
<dbReference type="InterPro" id="IPR003838">
    <property type="entry name" value="ABC3_permease_C"/>
</dbReference>
<evidence type="ECO:0000256" key="6">
    <source>
        <dbReference type="ARBA" id="ARBA00023136"/>
    </source>
</evidence>
<comment type="similarity">
    <text evidence="2">Belongs to the ABC-4 integral membrane protein family. LolC/E subfamily.</text>
</comment>
<evidence type="ECO:0000256" key="3">
    <source>
        <dbReference type="ARBA" id="ARBA00022475"/>
    </source>
</evidence>
<keyword evidence="3" id="KW-1003">Cell membrane</keyword>
<accession>A0A6B3LAM9</accession>
<feature type="domain" description="ABC3 transporter permease C-terminal" evidence="7">
    <location>
        <begin position="406"/>
        <end position="538"/>
    </location>
</feature>
<dbReference type="GO" id="GO:0098797">
    <property type="term" value="C:plasma membrane protein complex"/>
    <property type="evidence" value="ECO:0007669"/>
    <property type="project" value="TreeGrafter"/>
</dbReference>
<proteinExistence type="inferred from homology"/>
<protein>
    <submittedName>
        <fullName evidence="9">ABC transporter permease</fullName>
    </submittedName>
</protein>
<evidence type="ECO:0000256" key="2">
    <source>
        <dbReference type="ARBA" id="ARBA00005236"/>
    </source>
</evidence>
<evidence type="ECO:0000256" key="5">
    <source>
        <dbReference type="ARBA" id="ARBA00022989"/>
    </source>
</evidence>